<sequence>MRSFSFLLVLLFACAATSYAWPSVSFPTLEPRHHGNDTNSNNPERVLKKTCKKIRKLNVLSELANNQTKLDAWVAEGRLNTAEVDAIKAKAANSTAELQTLQSNTTLVGECAVVNAERKSIRQCRQMKWLAKLAALAGNDTAAAAFEKKKGLNETGIEKLKKKIAEASVKLQEMQSNTTLTSFCTQRQQQKGDGSDAQGTTAGSVQQASGGAAGFTARTTPLILVSALAAVFTLFL</sequence>
<evidence type="ECO:0000313" key="3">
    <source>
        <dbReference type="EMBL" id="KAF9700528.1"/>
    </source>
</evidence>
<organism evidence="3 4">
    <name type="scientific">Ascochyta lentis</name>
    <dbReference type="NCBI Taxonomy" id="205686"/>
    <lineage>
        <taxon>Eukaryota</taxon>
        <taxon>Fungi</taxon>
        <taxon>Dikarya</taxon>
        <taxon>Ascomycota</taxon>
        <taxon>Pezizomycotina</taxon>
        <taxon>Dothideomycetes</taxon>
        <taxon>Pleosporomycetidae</taxon>
        <taxon>Pleosporales</taxon>
        <taxon>Pleosporineae</taxon>
        <taxon>Didymellaceae</taxon>
        <taxon>Ascochyta</taxon>
    </lineage>
</organism>
<keyword evidence="4" id="KW-1185">Reference proteome</keyword>
<gene>
    <name evidence="3" type="ORF">EKO04_001899</name>
</gene>
<name>A0A8H7JCK3_9PLEO</name>
<accession>A0A8H7JCK3</accession>
<dbReference type="EMBL" id="RZGK01000003">
    <property type="protein sequence ID" value="KAF9700528.1"/>
    <property type="molecule type" value="Genomic_DNA"/>
</dbReference>
<feature type="signal peptide" evidence="2">
    <location>
        <begin position="1"/>
        <end position="20"/>
    </location>
</feature>
<dbReference type="AlphaFoldDB" id="A0A8H7JCK3"/>
<reference evidence="3" key="1">
    <citation type="submission" date="2018-12" db="EMBL/GenBank/DDBJ databases">
        <authorList>
            <person name="Syme R.A."/>
            <person name="Farfan-Caceres L."/>
            <person name="Lichtenzveig J."/>
        </authorList>
    </citation>
    <scope>NUCLEOTIDE SEQUENCE</scope>
    <source>
        <strain evidence="3">Al4</strain>
    </source>
</reference>
<dbReference type="OrthoDB" id="5243723at2759"/>
<keyword evidence="2" id="KW-0732">Signal</keyword>
<feature type="region of interest" description="Disordered" evidence="1">
    <location>
        <begin position="182"/>
        <end position="204"/>
    </location>
</feature>
<evidence type="ECO:0000256" key="1">
    <source>
        <dbReference type="SAM" id="MobiDB-lite"/>
    </source>
</evidence>
<evidence type="ECO:0000256" key="2">
    <source>
        <dbReference type="SAM" id="SignalP"/>
    </source>
</evidence>
<proteinExistence type="predicted"/>
<feature type="compositionally biased region" description="Polar residues" evidence="1">
    <location>
        <begin position="182"/>
        <end position="201"/>
    </location>
</feature>
<protein>
    <submittedName>
        <fullName evidence="3">Uncharacterized protein</fullName>
    </submittedName>
</protein>
<feature type="chain" id="PRO_5034171403" evidence="2">
    <location>
        <begin position="21"/>
        <end position="236"/>
    </location>
</feature>
<reference evidence="3" key="2">
    <citation type="submission" date="2020-09" db="EMBL/GenBank/DDBJ databases">
        <title>Reference genome assembly for Australian Ascochyta lentis isolate Al4.</title>
        <authorList>
            <person name="Lee R.C."/>
            <person name="Farfan-Caceres L.M."/>
            <person name="Debler J.W."/>
            <person name="Williams A.H."/>
            <person name="Henares B.M."/>
        </authorList>
    </citation>
    <scope>NUCLEOTIDE SEQUENCE</scope>
    <source>
        <strain evidence="3">Al4</strain>
    </source>
</reference>
<dbReference type="Proteomes" id="UP000651452">
    <property type="component" value="Unassembled WGS sequence"/>
</dbReference>
<comment type="caution">
    <text evidence="3">The sequence shown here is derived from an EMBL/GenBank/DDBJ whole genome shotgun (WGS) entry which is preliminary data.</text>
</comment>
<evidence type="ECO:0000313" key="4">
    <source>
        <dbReference type="Proteomes" id="UP000651452"/>
    </source>
</evidence>